<keyword evidence="2" id="KW-1185">Reference proteome</keyword>
<sequence length="184" mass="20961">MECDVCKENKEVFKCDGCGGTLCKTCGRLTSSEVKVLQLSNRVMRFYISKCRKTETFSLFRKIIEIVKKTSEVLVVKPKQTSQESSKTKQVIEEKINPSSLGVGVSRIKYVKEGGVAISYNRQQDVENISQSIQQQLGEEYEVNIPKKKNPKIRIMNIDRRLLTDQEELIEKIIIQNTISTPPS</sequence>
<dbReference type="Proteomes" id="UP001162164">
    <property type="component" value="Unassembled WGS sequence"/>
</dbReference>
<evidence type="ECO:0000313" key="1">
    <source>
        <dbReference type="EMBL" id="KAJ8979706.1"/>
    </source>
</evidence>
<protein>
    <recommendedName>
        <fullName evidence="3">B box-type domain-containing protein</fullName>
    </recommendedName>
</protein>
<dbReference type="EMBL" id="JAPWTJ010000321">
    <property type="protein sequence ID" value="KAJ8979706.1"/>
    <property type="molecule type" value="Genomic_DNA"/>
</dbReference>
<reference evidence="1" key="1">
    <citation type="journal article" date="2023" name="Insect Mol. Biol.">
        <title>Genome sequencing provides insights into the evolution of gene families encoding plant cell wall-degrading enzymes in longhorned beetles.</title>
        <authorList>
            <person name="Shin N.R."/>
            <person name="Okamura Y."/>
            <person name="Kirsch R."/>
            <person name="Pauchet Y."/>
        </authorList>
    </citation>
    <scope>NUCLEOTIDE SEQUENCE</scope>
    <source>
        <strain evidence="1">MMC_N1</strain>
    </source>
</reference>
<proteinExistence type="predicted"/>
<comment type="caution">
    <text evidence="1">The sequence shown here is derived from an EMBL/GenBank/DDBJ whole genome shotgun (WGS) entry which is preliminary data.</text>
</comment>
<accession>A0ABQ9JPA4</accession>
<dbReference type="CDD" id="cd19757">
    <property type="entry name" value="Bbox1"/>
    <property type="match status" value="1"/>
</dbReference>
<evidence type="ECO:0000313" key="2">
    <source>
        <dbReference type="Proteomes" id="UP001162164"/>
    </source>
</evidence>
<name>A0ABQ9JPA4_9CUCU</name>
<organism evidence="1 2">
    <name type="scientific">Molorchus minor</name>
    <dbReference type="NCBI Taxonomy" id="1323400"/>
    <lineage>
        <taxon>Eukaryota</taxon>
        <taxon>Metazoa</taxon>
        <taxon>Ecdysozoa</taxon>
        <taxon>Arthropoda</taxon>
        <taxon>Hexapoda</taxon>
        <taxon>Insecta</taxon>
        <taxon>Pterygota</taxon>
        <taxon>Neoptera</taxon>
        <taxon>Endopterygota</taxon>
        <taxon>Coleoptera</taxon>
        <taxon>Polyphaga</taxon>
        <taxon>Cucujiformia</taxon>
        <taxon>Chrysomeloidea</taxon>
        <taxon>Cerambycidae</taxon>
        <taxon>Lamiinae</taxon>
        <taxon>Monochamini</taxon>
        <taxon>Molorchus</taxon>
    </lineage>
</organism>
<evidence type="ECO:0008006" key="3">
    <source>
        <dbReference type="Google" id="ProtNLM"/>
    </source>
</evidence>
<gene>
    <name evidence="1" type="ORF">NQ317_000991</name>
</gene>